<evidence type="ECO:0000256" key="2">
    <source>
        <dbReference type="ARBA" id="ARBA00009853"/>
    </source>
</evidence>
<dbReference type="EMBL" id="MLJI01000002">
    <property type="protein sequence ID" value="ORM89890.1"/>
    <property type="molecule type" value="Genomic_DNA"/>
</dbReference>
<dbReference type="Proteomes" id="UP000193749">
    <property type="component" value="Unassembled WGS sequence"/>
</dbReference>
<feature type="transmembrane region" description="Helical" evidence="8">
    <location>
        <begin position="130"/>
        <end position="151"/>
    </location>
</feature>
<evidence type="ECO:0000313" key="10">
    <source>
        <dbReference type="EMBL" id="ORM89890.1"/>
    </source>
</evidence>
<proteinExistence type="inferred from homology"/>
<feature type="transmembrane region" description="Helical" evidence="8">
    <location>
        <begin position="42"/>
        <end position="62"/>
    </location>
</feature>
<keyword evidence="3" id="KW-1003">Cell membrane</keyword>
<feature type="domain" description="EamA" evidence="9">
    <location>
        <begin position="160"/>
        <end position="296"/>
    </location>
</feature>
<feature type="transmembrane region" description="Helical" evidence="8">
    <location>
        <begin position="279"/>
        <end position="298"/>
    </location>
</feature>
<evidence type="ECO:0000256" key="5">
    <source>
        <dbReference type="ARBA" id="ARBA00022989"/>
    </source>
</evidence>
<name>A0A1X1ELR9_PANCY</name>
<sequence length="308" mass="33488">MKATHRAEQPTLLTWLLLVLMVLLWGISWPAMKIALNVIPPLWLGVIRFLSGSVCLFVFLACRKGLTLPAKQDLPILLSVGCLQMLAFTALGLVAMQYTDVSRAALLAYTTPLWGVIISGVFFRQIPSWVQLCALVTGLLGIALVCSPYEINWYTPGVLKGCLLLLLAAGCWSVVIFHVRHHRWVQSPLALAPWQMLFATVPMFILALIFEGEPKGITFTPFLCSLLVFIGPVATSICFVISSACGRKVSSFVMSNFTLGVPVVGNIASLFILGTTMSISFKAGLLLVVLGSLLAIYAGTRIQGHRLP</sequence>
<feature type="transmembrane region" description="Helical" evidence="8">
    <location>
        <begin position="12"/>
        <end position="30"/>
    </location>
</feature>
<dbReference type="PANTHER" id="PTHR32322">
    <property type="entry name" value="INNER MEMBRANE TRANSPORTER"/>
    <property type="match status" value="1"/>
</dbReference>
<dbReference type="OrthoDB" id="5298131at2"/>
<dbReference type="InterPro" id="IPR050638">
    <property type="entry name" value="AA-Vitamin_Transporters"/>
</dbReference>
<feature type="transmembrane region" description="Helical" evidence="8">
    <location>
        <begin position="216"/>
        <end position="241"/>
    </location>
</feature>
<keyword evidence="6 8" id="KW-0472">Membrane</keyword>
<dbReference type="RefSeq" id="WP_084879606.1">
    <property type="nucleotide sequence ID" value="NZ_JAGGMY010000005.1"/>
</dbReference>
<feature type="transmembrane region" description="Helical" evidence="8">
    <location>
        <begin position="104"/>
        <end position="123"/>
    </location>
</feature>
<dbReference type="Pfam" id="PF00892">
    <property type="entry name" value="EamA"/>
    <property type="match status" value="2"/>
</dbReference>
<evidence type="ECO:0000256" key="7">
    <source>
        <dbReference type="ARBA" id="ARBA00040595"/>
    </source>
</evidence>
<evidence type="ECO:0000259" key="9">
    <source>
        <dbReference type="Pfam" id="PF00892"/>
    </source>
</evidence>
<evidence type="ECO:0000256" key="8">
    <source>
        <dbReference type="SAM" id="Phobius"/>
    </source>
</evidence>
<feature type="transmembrane region" description="Helical" evidence="8">
    <location>
        <begin position="74"/>
        <end position="98"/>
    </location>
</feature>
<evidence type="ECO:0000256" key="3">
    <source>
        <dbReference type="ARBA" id="ARBA00022475"/>
    </source>
</evidence>
<gene>
    <name evidence="10" type="ORF">HA50_25190</name>
</gene>
<dbReference type="InterPro" id="IPR037185">
    <property type="entry name" value="EmrE-like"/>
</dbReference>
<comment type="similarity">
    <text evidence="2">Belongs to the drug/metabolite transporter (DMT) superfamily. 10 TMS drug/metabolite exporter (DME) (TC 2.A.7.3) family.</text>
</comment>
<feature type="transmembrane region" description="Helical" evidence="8">
    <location>
        <begin position="253"/>
        <end position="273"/>
    </location>
</feature>
<keyword evidence="4 8" id="KW-0812">Transmembrane</keyword>
<comment type="caution">
    <text evidence="10">The sequence shown here is derived from an EMBL/GenBank/DDBJ whole genome shotgun (WGS) entry which is preliminary data.</text>
</comment>
<feature type="domain" description="EamA" evidence="9">
    <location>
        <begin position="16"/>
        <end position="145"/>
    </location>
</feature>
<evidence type="ECO:0000313" key="11">
    <source>
        <dbReference type="Proteomes" id="UP000193749"/>
    </source>
</evidence>
<accession>A0A1X1ELR9</accession>
<dbReference type="SUPFAM" id="SSF103481">
    <property type="entry name" value="Multidrug resistance efflux transporter EmrE"/>
    <property type="match status" value="1"/>
</dbReference>
<reference evidence="10 11" key="1">
    <citation type="journal article" date="2017" name="Antonie Van Leeuwenhoek">
        <title>Phylogenomic resolution of the bacterial genus Pantoea and its relationship with Erwinia and Tatumella.</title>
        <authorList>
            <person name="Palmer M."/>
            <person name="Steenkamp E.T."/>
            <person name="Coetzee M.P."/>
            <person name="Chan W.Y."/>
            <person name="van Zyl E."/>
            <person name="De Maayer P."/>
            <person name="Coutinho T.A."/>
            <person name="Blom J."/>
            <person name="Smits T.H."/>
            <person name="Duffy B."/>
            <person name="Venter S.N."/>
        </authorList>
    </citation>
    <scope>NUCLEOTIDE SEQUENCE [LARGE SCALE GENOMIC DNA]</scope>
    <source>
        <strain evidence="10 11">LMG 2657</strain>
    </source>
</reference>
<dbReference type="PANTHER" id="PTHR32322:SF18">
    <property type="entry name" value="S-ADENOSYLMETHIONINE_S-ADENOSYLHOMOCYSTEINE TRANSPORTER"/>
    <property type="match status" value="1"/>
</dbReference>
<evidence type="ECO:0000256" key="1">
    <source>
        <dbReference type="ARBA" id="ARBA00004651"/>
    </source>
</evidence>
<dbReference type="STRING" id="55209.HA50_25190"/>
<evidence type="ECO:0000256" key="6">
    <source>
        <dbReference type="ARBA" id="ARBA00023136"/>
    </source>
</evidence>
<protein>
    <recommendedName>
        <fullName evidence="7">Threonine/homoserine exporter RhtA</fullName>
    </recommendedName>
</protein>
<keyword evidence="11" id="KW-1185">Reference proteome</keyword>
<dbReference type="InterPro" id="IPR000620">
    <property type="entry name" value="EamA_dom"/>
</dbReference>
<dbReference type="AlphaFoldDB" id="A0A1X1ELR9"/>
<dbReference type="GO" id="GO:0005886">
    <property type="term" value="C:plasma membrane"/>
    <property type="evidence" value="ECO:0007669"/>
    <property type="project" value="UniProtKB-SubCell"/>
</dbReference>
<organism evidence="10 11">
    <name type="scientific">Pantoea cypripedii</name>
    <name type="common">Pectobacterium cypripedii</name>
    <name type="synonym">Erwinia cypripedii</name>
    <dbReference type="NCBI Taxonomy" id="55209"/>
    <lineage>
        <taxon>Bacteria</taxon>
        <taxon>Pseudomonadati</taxon>
        <taxon>Pseudomonadota</taxon>
        <taxon>Gammaproteobacteria</taxon>
        <taxon>Enterobacterales</taxon>
        <taxon>Erwiniaceae</taxon>
        <taxon>Pantoea</taxon>
    </lineage>
</organism>
<feature type="transmembrane region" description="Helical" evidence="8">
    <location>
        <begin position="189"/>
        <end position="210"/>
    </location>
</feature>
<keyword evidence="5 8" id="KW-1133">Transmembrane helix</keyword>
<evidence type="ECO:0000256" key="4">
    <source>
        <dbReference type="ARBA" id="ARBA00022692"/>
    </source>
</evidence>
<feature type="transmembrane region" description="Helical" evidence="8">
    <location>
        <begin position="157"/>
        <end position="177"/>
    </location>
</feature>
<comment type="subcellular location">
    <subcellularLocation>
        <location evidence="1">Cell membrane</location>
        <topology evidence="1">Multi-pass membrane protein</topology>
    </subcellularLocation>
</comment>